<feature type="chain" id="PRO_5045354260" evidence="2">
    <location>
        <begin position="18"/>
        <end position="442"/>
    </location>
</feature>
<name>A0ABP1QQG7_9HEXA</name>
<gene>
    <name evidence="3" type="ORF">ODALV1_LOCUS14066</name>
</gene>
<feature type="compositionally biased region" description="Acidic residues" evidence="1">
    <location>
        <begin position="205"/>
        <end position="217"/>
    </location>
</feature>
<evidence type="ECO:0000313" key="4">
    <source>
        <dbReference type="Proteomes" id="UP001642540"/>
    </source>
</evidence>
<keyword evidence="4" id="KW-1185">Reference proteome</keyword>
<keyword evidence="2" id="KW-0732">Signal</keyword>
<comment type="caution">
    <text evidence="3">The sequence shown here is derived from an EMBL/GenBank/DDBJ whole genome shotgun (WGS) entry which is preliminary data.</text>
</comment>
<reference evidence="3 4" key="1">
    <citation type="submission" date="2024-08" db="EMBL/GenBank/DDBJ databases">
        <authorList>
            <person name="Cucini C."/>
            <person name="Frati F."/>
        </authorList>
    </citation>
    <scope>NUCLEOTIDE SEQUENCE [LARGE SCALE GENOMIC DNA]</scope>
</reference>
<feature type="region of interest" description="Disordered" evidence="1">
    <location>
        <begin position="195"/>
        <end position="248"/>
    </location>
</feature>
<feature type="compositionally biased region" description="Basic and acidic residues" evidence="1">
    <location>
        <begin position="218"/>
        <end position="232"/>
    </location>
</feature>
<feature type="signal peptide" evidence="2">
    <location>
        <begin position="1"/>
        <end position="17"/>
    </location>
</feature>
<dbReference type="EMBL" id="CAXLJM020000043">
    <property type="protein sequence ID" value="CAL8110232.1"/>
    <property type="molecule type" value="Genomic_DNA"/>
</dbReference>
<feature type="compositionally biased region" description="Low complexity" evidence="1">
    <location>
        <begin position="233"/>
        <end position="245"/>
    </location>
</feature>
<protein>
    <submittedName>
        <fullName evidence="3">Uncharacterized protein</fullName>
    </submittedName>
</protein>
<evidence type="ECO:0000256" key="1">
    <source>
        <dbReference type="SAM" id="MobiDB-lite"/>
    </source>
</evidence>
<proteinExistence type="predicted"/>
<accession>A0ABP1QQG7</accession>
<evidence type="ECO:0000256" key="2">
    <source>
        <dbReference type="SAM" id="SignalP"/>
    </source>
</evidence>
<dbReference type="Proteomes" id="UP001642540">
    <property type="component" value="Unassembled WGS sequence"/>
</dbReference>
<evidence type="ECO:0000313" key="3">
    <source>
        <dbReference type="EMBL" id="CAL8110232.1"/>
    </source>
</evidence>
<organism evidence="3 4">
    <name type="scientific">Orchesella dallaii</name>
    <dbReference type="NCBI Taxonomy" id="48710"/>
    <lineage>
        <taxon>Eukaryota</taxon>
        <taxon>Metazoa</taxon>
        <taxon>Ecdysozoa</taxon>
        <taxon>Arthropoda</taxon>
        <taxon>Hexapoda</taxon>
        <taxon>Collembola</taxon>
        <taxon>Entomobryomorpha</taxon>
        <taxon>Entomobryoidea</taxon>
        <taxon>Orchesellidae</taxon>
        <taxon>Orchesellinae</taxon>
        <taxon>Orchesella</taxon>
    </lineage>
</organism>
<sequence>MRFLSISMILVIHQVLASKERLVLPSQEIEFYDSKAPVGFSSAHIPSFLPSLNLNPTELKLFAGHSLQLIKSKCPAVPHDTLAQLNKYISKLISKTNPVPNKSEQFAGLVTSITTCEKKDKEDTFTLESPLPSFLQEIVAALQSMFGSKDQDPVDVELEVVEDNTSNRPMPMTMLSFDEDHDYMLRPSADQYQKTITDVRKPDEQVTEEQTTEGDDDAPTKDDSVADNEAGRETPSTETTPLETSKIPITTEPTSTFVFETYIPMGSYFSPSSWFGSMFDMMRNFFANIFGDGVDGDDLGTSSPALSRAKRAAVGQLETIIEKTDMTVESTAPANDKTDASEEAPEDNFFIVRLDNDQARAPNSDVVAPPAPVKVTGKDAFANVIDNLCRIYCHECSDRKQIINFKSAAKELLEFISKDTTGIELAAKHYLSPDFMNSLNEC</sequence>